<keyword evidence="2 7" id="KW-0489">Methyltransferase</keyword>
<protein>
    <recommendedName>
        <fullName evidence="7">tRNA (guanosine(18)-2'-O)-methyltransferase</fullName>
        <ecNumber evidence="7">2.1.1.34</ecNumber>
    </recommendedName>
    <alternativeName>
        <fullName evidence="7">tRNA [Gm18] methyltransferase</fullName>
    </alternativeName>
</protein>
<organism evidence="9 10">
    <name type="scientific">Alkalispirochaeta sphaeroplastigenens</name>
    <dbReference type="NCBI Taxonomy" id="1187066"/>
    <lineage>
        <taxon>Bacteria</taxon>
        <taxon>Pseudomonadati</taxon>
        <taxon>Spirochaetota</taxon>
        <taxon>Spirochaetia</taxon>
        <taxon>Spirochaetales</taxon>
        <taxon>Spirochaetaceae</taxon>
        <taxon>Alkalispirochaeta</taxon>
    </lineage>
</organism>
<evidence type="ECO:0000259" key="8">
    <source>
        <dbReference type="Pfam" id="PF00588"/>
    </source>
</evidence>
<evidence type="ECO:0000256" key="6">
    <source>
        <dbReference type="ARBA" id="ARBA00022884"/>
    </source>
</evidence>
<feature type="domain" description="tRNA/rRNA methyltransferase SpoU type" evidence="8">
    <location>
        <begin position="36"/>
        <end position="91"/>
    </location>
</feature>
<dbReference type="InterPro" id="IPR029028">
    <property type="entry name" value="Alpha/beta_knot_MTases"/>
</dbReference>
<dbReference type="GO" id="GO:0141100">
    <property type="term" value="F:tRNA (guanine(18)-2'-O)-methyltransferase activity"/>
    <property type="evidence" value="ECO:0007669"/>
    <property type="project" value="UniProtKB-UniRule"/>
</dbReference>
<evidence type="ECO:0000256" key="5">
    <source>
        <dbReference type="ARBA" id="ARBA00022694"/>
    </source>
</evidence>
<dbReference type="Proteomes" id="UP000237350">
    <property type="component" value="Unassembled WGS sequence"/>
</dbReference>
<feature type="domain" description="tRNA/rRNA methyltransferase SpoU type" evidence="8">
    <location>
        <begin position="111"/>
        <end position="190"/>
    </location>
</feature>
<evidence type="ECO:0000313" key="10">
    <source>
        <dbReference type="Proteomes" id="UP000237350"/>
    </source>
</evidence>
<evidence type="ECO:0000256" key="4">
    <source>
        <dbReference type="ARBA" id="ARBA00022691"/>
    </source>
</evidence>
<dbReference type="Gene3D" id="3.40.1280.10">
    <property type="match status" value="1"/>
</dbReference>
<comment type="caution">
    <text evidence="7">Lacks conserved residue(s) required for the propagation of feature annotation.</text>
</comment>
<keyword evidence="3 7" id="KW-0808">Transferase</keyword>
<dbReference type="HAMAP" id="MF_02060">
    <property type="entry name" value="tRNA_methyltr_TrmH"/>
    <property type="match status" value="1"/>
</dbReference>
<dbReference type="CDD" id="cd18092">
    <property type="entry name" value="SpoU-like_TrmH"/>
    <property type="match status" value="1"/>
</dbReference>
<proteinExistence type="inferred from homology"/>
<dbReference type="InterPro" id="IPR029026">
    <property type="entry name" value="tRNA_m1G_MTases_N"/>
</dbReference>
<keyword evidence="1 7" id="KW-0820">tRNA-binding</keyword>
<keyword evidence="5 7" id="KW-0819">tRNA processing</keyword>
<feature type="binding site" evidence="7">
    <location>
        <position position="126"/>
    </location>
    <ligand>
        <name>S-adenosyl-L-methionine</name>
        <dbReference type="ChEBI" id="CHEBI:59789"/>
    </ligand>
</feature>
<dbReference type="GO" id="GO:0000049">
    <property type="term" value="F:tRNA binding"/>
    <property type="evidence" value="ECO:0007669"/>
    <property type="project" value="UniProtKB-UniRule"/>
</dbReference>
<keyword evidence="10" id="KW-1185">Reference proteome</keyword>
<dbReference type="Pfam" id="PF00588">
    <property type="entry name" value="SpoU_methylase"/>
    <property type="match status" value="2"/>
</dbReference>
<dbReference type="InterPro" id="IPR033671">
    <property type="entry name" value="TrmH"/>
</dbReference>
<comment type="caution">
    <text evidence="9">The sequence shown here is derived from an EMBL/GenBank/DDBJ whole genome shotgun (WGS) entry which is preliminary data.</text>
</comment>
<dbReference type="PANTHER" id="PTHR43453">
    <property type="entry name" value="RRNA METHYLASE-LIKE"/>
    <property type="match status" value="1"/>
</dbReference>
<dbReference type="AlphaFoldDB" id="A0A2S4JI78"/>
<dbReference type="PANTHER" id="PTHR43453:SF1">
    <property type="entry name" value="TRNA_RRNA METHYLTRANSFERASE SPOU TYPE DOMAIN-CONTAINING PROTEIN"/>
    <property type="match status" value="1"/>
</dbReference>
<evidence type="ECO:0000313" key="9">
    <source>
        <dbReference type="EMBL" id="POQ99140.1"/>
    </source>
</evidence>
<feature type="binding site" evidence="7">
    <location>
        <position position="170"/>
    </location>
    <ligand>
        <name>S-adenosyl-L-methionine</name>
        <dbReference type="ChEBI" id="CHEBI:59789"/>
    </ligand>
</feature>
<accession>A0A2S4JI78</accession>
<sequence length="240" mass="27269">MSREQRLAEIDLLRRFVTPRRQERMDQVLAARTRHITLAVEDIFQPHNGSAILRSCDAFGVQDVHIIENRNRYRINPGVELGTSQWLTVHRYGLPGPDPSGPEEPPRATLACIEALRARGYRIVATTPHRRDVTPREISLEQGPLALLFGTEKEGLTDTALAAADEYLRIPMTGFVESLNISVSAAVTLHTLTERLRESSLDWQIPREEQEHLLHRWLFGSVRHAREIISRELPSGPDRP</sequence>
<keyword evidence="4 7" id="KW-0949">S-adenosyl-L-methionine</keyword>
<comment type="function">
    <text evidence="7">Catalyzes the 2'-O methylation of guanosine at position 18 in tRNA.</text>
</comment>
<dbReference type="InterPro" id="IPR001537">
    <property type="entry name" value="SpoU_MeTrfase"/>
</dbReference>
<dbReference type="EC" id="2.1.1.34" evidence="7"/>
<keyword evidence="6 7" id="KW-0694">RNA-binding</keyword>
<evidence type="ECO:0000256" key="2">
    <source>
        <dbReference type="ARBA" id="ARBA00022603"/>
    </source>
</evidence>
<comment type="catalytic activity">
    <reaction evidence="7">
        <text>guanosine(18) in tRNA + S-adenosyl-L-methionine = 2'-O-methylguanosine(18) in tRNA + S-adenosyl-L-homocysteine + H(+)</text>
        <dbReference type="Rhea" id="RHEA:20077"/>
        <dbReference type="Rhea" id="RHEA-COMP:10190"/>
        <dbReference type="Rhea" id="RHEA-COMP:10192"/>
        <dbReference type="ChEBI" id="CHEBI:15378"/>
        <dbReference type="ChEBI" id="CHEBI:57856"/>
        <dbReference type="ChEBI" id="CHEBI:59789"/>
        <dbReference type="ChEBI" id="CHEBI:74269"/>
        <dbReference type="ChEBI" id="CHEBI:74445"/>
        <dbReference type="EC" id="2.1.1.34"/>
    </reaction>
</comment>
<dbReference type="EMBL" id="LPWH01000111">
    <property type="protein sequence ID" value="POQ99140.1"/>
    <property type="molecule type" value="Genomic_DNA"/>
</dbReference>
<dbReference type="SUPFAM" id="SSF75217">
    <property type="entry name" value="alpha/beta knot"/>
    <property type="match status" value="1"/>
</dbReference>
<evidence type="ECO:0000256" key="3">
    <source>
        <dbReference type="ARBA" id="ARBA00022679"/>
    </source>
</evidence>
<gene>
    <name evidence="7" type="primary">trmH</name>
    <name evidence="9" type="ORF">AU468_10885</name>
</gene>
<dbReference type="GO" id="GO:0002938">
    <property type="term" value="P:tRNA guanine ribose methylation"/>
    <property type="evidence" value="ECO:0007669"/>
    <property type="project" value="UniProtKB-UniRule"/>
</dbReference>
<feature type="binding site" evidence="7">
    <location>
        <position position="179"/>
    </location>
    <ligand>
        <name>S-adenosyl-L-methionine</name>
        <dbReference type="ChEBI" id="CHEBI:59789"/>
    </ligand>
</feature>
<evidence type="ECO:0000256" key="7">
    <source>
        <dbReference type="HAMAP-Rule" id="MF_02060"/>
    </source>
</evidence>
<name>A0A2S4JI78_9SPIO</name>
<evidence type="ECO:0000256" key="1">
    <source>
        <dbReference type="ARBA" id="ARBA00022555"/>
    </source>
</evidence>
<reference evidence="10" key="1">
    <citation type="submission" date="2015-12" db="EMBL/GenBank/DDBJ databases">
        <authorList>
            <person name="Lodha T.D."/>
            <person name="Chintalapati S."/>
            <person name="Chintalapati V.R."/>
            <person name="Sravanthi T."/>
        </authorList>
    </citation>
    <scope>NUCLEOTIDE SEQUENCE [LARGE SCALE GENOMIC DNA]</scope>
    <source>
        <strain evidence="10">JC133</strain>
    </source>
</reference>
<comment type="similarity">
    <text evidence="7">Belongs to the class IV-like SAM-binding methyltransferase superfamily. RNA methyltransferase TrmH family.</text>
</comment>